<keyword evidence="2 4" id="KW-0863">Zinc-finger</keyword>
<dbReference type="GO" id="GO:0008270">
    <property type="term" value="F:zinc ion binding"/>
    <property type="evidence" value="ECO:0007669"/>
    <property type="project" value="UniProtKB-KW"/>
</dbReference>
<dbReference type="InterPro" id="IPR011016">
    <property type="entry name" value="Znf_RING-CH"/>
</dbReference>
<dbReference type="Pfam" id="PF13639">
    <property type="entry name" value="zf-RING_2"/>
    <property type="match status" value="1"/>
</dbReference>
<dbReference type="PROSITE" id="PS50089">
    <property type="entry name" value="ZF_RING_2"/>
    <property type="match status" value="1"/>
</dbReference>
<dbReference type="InterPro" id="IPR051826">
    <property type="entry name" value="E3_ubiquitin-ligase_domain"/>
</dbReference>
<dbReference type="GO" id="GO:0061630">
    <property type="term" value="F:ubiquitin protein ligase activity"/>
    <property type="evidence" value="ECO:0007669"/>
    <property type="project" value="TreeGrafter"/>
</dbReference>
<evidence type="ECO:0000259" key="5">
    <source>
        <dbReference type="PROSITE" id="PS50089"/>
    </source>
</evidence>
<dbReference type="SMART" id="SM00744">
    <property type="entry name" value="RINGv"/>
    <property type="match status" value="1"/>
</dbReference>
<sequence>MLGSVSASGFTCTDCFCFQPESCKSEIMALELWSVYTEIDSEPANSNPDEFRSLVIREVQSTEVRMAAWDGQEHVARAFTYENRRYNLRATVLNDVERLKAYVAERVRRPSAPYVVEESTVEQVVRRVYGLRRELEGAGRVLVVEVAVNEADFWAEDALETVEFEGDEDRSSCAICLEDFEEGEAVEKSGCGHFFHEECIERWLARATPCPICRTQIRKLMATNQE</sequence>
<evidence type="ECO:0000256" key="1">
    <source>
        <dbReference type="ARBA" id="ARBA00022723"/>
    </source>
</evidence>
<evidence type="ECO:0000256" key="4">
    <source>
        <dbReference type="PROSITE-ProRule" id="PRU00175"/>
    </source>
</evidence>
<dbReference type="PANTHER" id="PTHR22765">
    <property type="entry name" value="RING FINGER AND PROTEASE ASSOCIATED DOMAIN-CONTAINING"/>
    <property type="match status" value="1"/>
</dbReference>
<dbReference type="InterPro" id="IPR013083">
    <property type="entry name" value="Znf_RING/FYVE/PHD"/>
</dbReference>
<evidence type="ECO:0000256" key="3">
    <source>
        <dbReference type="ARBA" id="ARBA00022833"/>
    </source>
</evidence>
<dbReference type="Proteomes" id="UP000594263">
    <property type="component" value="Unplaced"/>
</dbReference>
<keyword evidence="7" id="KW-1185">Reference proteome</keyword>
<dbReference type="EnsemblPlants" id="Kaladp0047s0163.1.v1.1">
    <property type="protein sequence ID" value="Kaladp0047s0163.1.v1.1.CDS.1"/>
    <property type="gene ID" value="Kaladp0047s0163.v1.1"/>
</dbReference>
<proteinExistence type="predicted"/>
<evidence type="ECO:0000256" key="2">
    <source>
        <dbReference type="ARBA" id="ARBA00022771"/>
    </source>
</evidence>
<feature type="domain" description="RING-type" evidence="5">
    <location>
        <begin position="173"/>
        <end position="214"/>
    </location>
</feature>
<keyword evidence="3" id="KW-0862">Zinc</keyword>
<protein>
    <recommendedName>
        <fullName evidence="5">RING-type domain-containing protein</fullName>
    </recommendedName>
</protein>
<dbReference type="Gramene" id="Kaladp0047s0163.1.v1.1">
    <property type="protein sequence ID" value="Kaladp0047s0163.1.v1.1.CDS.1"/>
    <property type="gene ID" value="Kaladp0047s0163.v1.1"/>
</dbReference>
<evidence type="ECO:0000313" key="6">
    <source>
        <dbReference type="EnsemblPlants" id="Kaladp0047s0163.1.v1.1.CDS.1"/>
    </source>
</evidence>
<dbReference type="SUPFAM" id="SSF57850">
    <property type="entry name" value="RING/U-box"/>
    <property type="match status" value="1"/>
</dbReference>
<dbReference type="GO" id="GO:0006511">
    <property type="term" value="P:ubiquitin-dependent protein catabolic process"/>
    <property type="evidence" value="ECO:0007669"/>
    <property type="project" value="TreeGrafter"/>
</dbReference>
<keyword evidence="1" id="KW-0479">Metal-binding</keyword>
<dbReference type="SMART" id="SM00184">
    <property type="entry name" value="RING"/>
    <property type="match status" value="1"/>
</dbReference>
<dbReference type="PANTHER" id="PTHR22765:SF434">
    <property type="entry name" value="GB|AAD18119.1-RELATED"/>
    <property type="match status" value="1"/>
</dbReference>
<dbReference type="Gene3D" id="3.30.40.10">
    <property type="entry name" value="Zinc/RING finger domain, C3HC4 (zinc finger)"/>
    <property type="match status" value="1"/>
</dbReference>
<name>A0A7N0TXS5_KALFE</name>
<dbReference type="AlphaFoldDB" id="A0A7N0TXS5"/>
<organism evidence="6 7">
    <name type="scientific">Kalanchoe fedtschenkoi</name>
    <name type="common">Lavender scallops</name>
    <name type="synonym">South American air plant</name>
    <dbReference type="NCBI Taxonomy" id="63787"/>
    <lineage>
        <taxon>Eukaryota</taxon>
        <taxon>Viridiplantae</taxon>
        <taxon>Streptophyta</taxon>
        <taxon>Embryophyta</taxon>
        <taxon>Tracheophyta</taxon>
        <taxon>Spermatophyta</taxon>
        <taxon>Magnoliopsida</taxon>
        <taxon>eudicotyledons</taxon>
        <taxon>Gunneridae</taxon>
        <taxon>Pentapetalae</taxon>
        <taxon>Saxifragales</taxon>
        <taxon>Crassulaceae</taxon>
        <taxon>Kalanchoe</taxon>
    </lineage>
</organism>
<accession>A0A7N0TXS5</accession>
<dbReference type="InterPro" id="IPR001841">
    <property type="entry name" value="Znf_RING"/>
</dbReference>
<reference evidence="6" key="1">
    <citation type="submission" date="2021-01" db="UniProtKB">
        <authorList>
            <consortium name="EnsemblPlants"/>
        </authorList>
    </citation>
    <scope>IDENTIFICATION</scope>
</reference>
<evidence type="ECO:0000313" key="7">
    <source>
        <dbReference type="Proteomes" id="UP000594263"/>
    </source>
</evidence>